<gene>
    <name evidence="1" type="ordered locus">Hbal_0608</name>
</gene>
<sequence>MKQLQARARAEEGSYVNKQTSEFLVQARSLRQLGEWAAKELMGEGAPGVAVYAEALVRSGIAGNDAFKNVEDDLRLAGREDCSVEVTSRFQKILDEARQNVG</sequence>
<evidence type="ECO:0008006" key="3">
    <source>
        <dbReference type="Google" id="ProtNLM"/>
    </source>
</evidence>
<dbReference type="InterPro" id="IPR009945">
    <property type="entry name" value="ATPase_inh_sub_z"/>
</dbReference>
<dbReference type="Proteomes" id="UP000002745">
    <property type="component" value="Chromosome"/>
</dbReference>
<dbReference type="eggNOG" id="COG5467">
    <property type="taxonomic scope" value="Bacteria"/>
</dbReference>
<dbReference type="RefSeq" id="WP_015826460.1">
    <property type="nucleotide sequence ID" value="NC_012982.1"/>
</dbReference>
<evidence type="ECO:0000313" key="1">
    <source>
        <dbReference type="EMBL" id="ACT58310.1"/>
    </source>
</evidence>
<keyword evidence="2" id="KW-1185">Reference proteome</keyword>
<dbReference type="HOGENOM" id="CLU_2273496_0_0_5"/>
<dbReference type="Pfam" id="PF07345">
    <property type="entry name" value="ATPaseInh_sub_z"/>
    <property type="match status" value="1"/>
</dbReference>
<name>C6XNQ7_HIRBI</name>
<reference evidence="2" key="1">
    <citation type="journal article" date="2011" name="J. Bacteriol.">
        <title>Genome sequences of eight morphologically diverse alphaproteobacteria.</title>
        <authorList>
            <consortium name="US DOE Joint Genome Institute"/>
            <person name="Brown P.J."/>
            <person name="Kysela D.T."/>
            <person name="Buechlein A."/>
            <person name="Hemmerich C."/>
            <person name="Brun Y.V."/>
        </authorList>
    </citation>
    <scope>NUCLEOTIDE SEQUENCE [LARGE SCALE GENOMIC DNA]</scope>
    <source>
        <strain evidence="2">ATCC 49814 / DSM 5838 / IFAM 1418</strain>
    </source>
</reference>
<dbReference type="EMBL" id="CP001678">
    <property type="protein sequence ID" value="ACT58310.1"/>
    <property type="molecule type" value="Genomic_DNA"/>
</dbReference>
<organism evidence="1 2">
    <name type="scientific">Hirschia baltica (strain ATCC 49814 / DSM 5838 / IFAM 1418)</name>
    <dbReference type="NCBI Taxonomy" id="582402"/>
    <lineage>
        <taxon>Bacteria</taxon>
        <taxon>Pseudomonadati</taxon>
        <taxon>Pseudomonadota</taxon>
        <taxon>Alphaproteobacteria</taxon>
        <taxon>Hyphomonadales</taxon>
        <taxon>Hyphomonadaceae</taxon>
        <taxon>Hirschia</taxon>
    </lineage>
</organism>
<accession>C6XNQ7</accession>
<protein>
    <recommendedName>
        <fullName evidence="3">DUF1476 domain-containing protein</fullName>
    </recommendedName>
</protein>
<dbReference type="Gene3D" id="1.10.790.20">
    <property type="entry name" value="Domain of unknown function DUF1476"/>
    <property type="match status" value="1"/>
</dbReference>
<dbReference type="OrthoDB" id="9848859at2"/>
<dbReference type="KEGG" id="hba:Hbal_0608"/>
<proteinExistence type="predicted"/>
<evidence type="ECO:0000313" key="2">
    <source>
        <dbReference type="Proteomes" id="UP000002745"/>
    </source>
</evidence>
<dbReference type="InterPro" id="IPR038293">
    <property type="entry name" value="ATPase_inh_sub_z_sf"/>
</dbReference>
<dbReference type="AlphaFoldDB" id="C6XNQ7"/>